<evidence type="ECO:0000259" key="1">
    <source>
        <dbReference type="Pfam" id="PF18721"/>
    </source>
</evidence>
<feature type="domain" description="CxC6 like cysteine cluster associated with KDZ" evidence="1">
    <location>
        <begin position="17"/>
        <end position="69"/>
    </location>
</feature>
<organism evidence="2 3">
    <name type="scientific">Sphaerobolus stellatus (strain SS14)</name>
    <dbReference type="NCBI Taxonomy" id="990650"/>
    <lineage>
        <taxon>Eukaryota</taxon>
        <taxon>Fungi</taxon>
        <taxon>Dikarya</taxon>
        <taxon>Basidiomycota</taxon>
        <taxon>Agaricomycotina</taxon>
        <taxon>Agaricomycetes</taxon>
        <taxon>Phallomycetidae</taxon>
        <taxon>Geastrales</taxon>
        <taxon>Sphaerobolaceae</taxon>
        <taxon>Sphaerobolus</taxon>
    </lineage>
</organism>
<dbReference type="InterPro" id="IPR040898">
    <property type="entry name" value="CxC6"/>
</dbReference>
<dbReference type="EMBL" id="KN837100">
    <property type="protein sequence ID" value="KIJ47840.1"/>
    <property type="molecule type" value="Genomic_DNA"/>
</dbReference>
<feature type="non-terminal residue" evidence="2">
    <location>
        <position position="246"/>
    </location>
</feature>
<evidence type="ECO:0000313" key="3">
    <source>
        <dbReference type="Proteomes" id="UP000054279"/>
    </source>
</evidence>
<proteinExistence type="predicted"/>
<keyword evidence="3" id="KW-1185">Reference proteome</keyword>
<protein>
    <recommendedName>
        <fullName evidence="1">CxC6 like cysteine cluster associated with KDZ domain-containing protein</fullName>
    </recommendedName>
</protein>
<name>A0A0C9W4M1_SPHS4</name>
<dbReference type="HOGENOM" id="CLU_004966_2_0_1"/>
<dbReference type="Proteomes" id="UP000054279">
    <property type="component" value="Unassembled WGS sequence"/>
</dbReference>
<feature type="non-terminal residue" evidence="2">
    <location>
        <position position="1"/>
    </location>
</feature>
<reference evidence="2 3" key="1">
    <citation type="submission" date="2014-06" db="EMBL/GenBank/DDBJ databases">
        <title>Evolutionary Origins and Diversification of the Mycorrhizal Mutualists.</title>
        <authorList>
            <consortium name="DOE Joint Genome Institute"/>
            <consortium name="Mycorrhizal Genomics Consortium"/>
            <person name="Kohler A."/>
            <person name="Kuo A."/>
            <person name="Nagy L.G."/>
            <person name="Floudas D."/>
            <person name="Copeland A."/>
            <person name="Barry K.W."/>
            <person name="Cichocki N."/>
            <person name="Veneault-Fourrey C."/>
            <person name="LaButti K."/>
            <person name="Lindquist E.A."/>
            <person name="Lipzen A."/>
            <person name="Lundell T."/>
            <person name="Morin E."/>
            <person name="Murat C."/>
            <person name="Riley R."/>
            <person name="Ohm R."/>
            <person name="Sun H."/>
            <person name="Tunlid A."/>
            <person name="Henrissat B."/>
            <person name="Grigoriev I.V."/>
            <person name="Hibbett D.S."/>
            <person name="Martin F."/>
        </authorList>
    </citation>
    <scope>NUCLEOTIDE SEQUENCE [LARGE SCALE GENOMIC DNA]</scope>
    <source>
        <strain evidence="2 3">SS14</strain>
    </source>
</reference>
<dbReference type="OrthoDB" id="2527272at2759"/>
<dbReference type="Pfam" id="PF18721">
    <property type="entry name" value="CxC6"/>
    <property type="match status" value="1"/>
</dbReference>
<evidence type="ECO:0000313" key="2">
    <source>
        <dbReference type="EMBL" id="KIJ47840.1"/>
    </source>
</evidence>
<accession>A0A0C9W4M1</accession>
<sequence>QEPPPQGTLRGWIRMAVMDGKTLGHRICAMPGCRGPLMDYKQGRFCSDHIEESKICGIDNCQNPVSVGHTFRARKIYCLQTIQWACGVPIAFTKCYGSKSTPQVFKFLTEVWAESDTKPSFISYDNACNLLRHITRSHVESSWITSTRFIVDAWHYINHQATDLLCRTRCNPSPANGSQPDLLKILEHPKTGKKYLVRAFNTEAAEQLNAWLDDFEAQLRQMTDFHFDFVVHVALLIYKEKREEEI</sequence>
<gene>
    <name evidence="2" type="ORF">M422DRAFT_84943</name>
</gene>
<dbReference type="AlphaFoldDB" id="A0A0C9W4M1"/>